<comment type="caution">
    <text evidence="3">The sequence shown here is derived from an EMBL/GenBank/DDBJ whole genome shotgun (WGS) entry which is preliminary data.</text>
</comment>
<feature type="transmembrane region" description="Helical" evidence="1">
    <location>
        <begin position="258"/>
        <end position="278"/>
    </location>
</feature>
<feature type="transmembrane region" description="Helical" evidence="1">
    <location>
        <begin position="48"/>
        <end position="69"/>
    </location>
</feature>
<dbReference type="eggNOG" id="COG1835">
    <property type="taxonomic scope" value="Bacteria"/>
</dbReference>
<keyword evidence="4" id="KW-1185">Reference proteome</keyword>
<feature type="transmembrane region" description="Helical" evidence="1">
    <location>
        <begin position="284"/>
        <end position="306"/>
    </location>
</feature>
<feature type="transmembrane region" description="Helical" evidence="1">
    <location>
        <begin position="144"/>
        <end position="166"/>
    </location>
</feature>
<feature type="transmembrane region" description="Helical" evidence="1">
    <location>
        <begin position="90"/>
        <end position="112"/>
    </location>
</feature>
<gene>
    <name evidence="3" type="ORF">BN381_150008</name>
</gene>
<feature type="transmembrane region" description="Helical" evidence="1">
    <location>
        <begin position="178"/>
        <end position="199"/>
    </location>
</feature>
<reference evidence="3 4" key="1">
    <citation type="journal article" date="2013" name="ISME J.">
        <title>Metabolic model for the filamentous 'Candidatus Microthrix parvicella' based on genomic and metagenomic analyses.</title>
        <authorList>
            <person name="Jon McIlroy S."/>
            <person name="Kristiansen R."/>
            <person name="Albertsen M."/>
            <person name="Michael Karst S."/>
            <person name="Rossetti S."/>
            <person name="Lund Nielsen J."/>
            <person name="Tandoi V."/>
            <person name="James Seviour R."/>
            <person name="Nielsen P.H."/>
        </authorList>
    </citation>
    <scope>NUCLEOTIDE SEQUENCE [LARGE SCALE GENOMIC DNA]</scope>
    <source>
        <strain evidence="3 4">RN1</strain>
    </source>
</reference>
<organism evidence="3 4">
    <name type="scientific">Candidatus Neomicrothrix parvicella RN1</name>
    <dbReference type="NCBI Taxonomy" id="1229780"/>
    <lineage>
        <taxon>Bacteria</taxon>
        <taxon>Bacillati</taxon>
        <taxon>Actinomycetota</taxon>
        <taxon>Acidimicrobiia</taxon>
        <taxon>Acidimicrobiales</taxon>
        <taxon>Microthrixaceae</taxon>
        <taxon>Candidatus Neomicrothrix</taxon>
    </lineage>
</organism>
<dbReference type="Pfam" id="PF01757">
    <property type="entry name" value="Acyl_transf_3"/>
    <property type="match status" value="1"/>
</dbReference>
<dbReference type="EMBL" id="CANL01000007">
    <property type="protein sequence ID" value="CCM62895.1"/>
    <property type="molecule type" value="Genomic_DNA"/>
</dbReference>
<keyword evidence="1" id="KW-1133">Transmembrane helix</keyword>
<dbReference type="InterPro" id="IPR002656">
    <property type="entry name" value="Acyl_transf_3_dom"/>
</dbReference>
<dbReference type="STRING" id="1229780.BN381_150008"/>
<keyword evidence="1" id="KW-0812">Transmembrane</keyword>
<sequence>MTTTTDSVAAHLGEPPKLGYLPAWDGLRALAVVAVMLFHFDIPGFRGGLLGVDVFFVISGFLITYLLLGEVVKHGHIEYRRFIGRRFTRLYPAVLATIVGTWVVCLLARGAAAPGRDQSLAGLTYTMNWFDLAEPGVATYFAHLWSLGVEQQFYLTWPLILMVLLVRRPTPQQLLRRCLALVAIVIAARAAYVVAGFAWRPAGWNPAAPDPFLYGAISDRRNQVVDWAYFALWFRVDGIFLGAAAAIWAAGGGTMKRWMSTTLTICCSVAVVVAIAMAEPRTESLFLLWIPLAGIATAGLLAASWGARSSPWSRCLSIPPLKLIGQWSYSIYLVHIPVWVLLGQKISNQRLRALASIVITIAVSGVLHTALEKPANRALRRRLKLG</sequence>
<dbReference type="InterPro" id="IPR050879">
    <property type="entry name" value="Acyltransferase_3"/>
</dbReference>
<evidence type="ECO:0000259" key="2">
    <source>
        <dbReference type="Pfam" id="PF01757"/>
    </source>
</evidence>
<evidence type="ECO:0000313" key="4">
    <source>
        <dbReference type="Proteomes" id="UP000018291"/>
    </source>
</evidence>
<evidence type="ECO:0000256" key="1">
    <source>
        <dbReference type="SAM" id="Phobius"/>
    </source>
</evidence>
<dbReference type="HOGENOM" id="CLU_005679_1_4_11"/>
<evidence type="ECO:0000313" key="3">
    <source>
        <dbReference type="EMBL" id="CCM62895.1"/>
    </source>
</evidence>
<dbReference type="GO" id="GO:0016020">
    <property type="term" value="C:membrane"/>
    <property type="evidence" value="ECO:0007669"/>
    <property type="project" value="TreeGrafter"/>
</dbReference>
<name>R4YXI9_9ACTN</name>
<dbReference type="Proteomes" id="UP000018291">
    <property type="component" value="Unassembled WGS sequence"/>
</dbReference>
<dbReference type="AlphaFoldDB" id="R4YXI9"/>
<dbReference type="GO" id="GO:0016747">
    <property type="term" value="F:acyltransferase activity, transferring groups other than amino-acyl groups"/>
    <property type="evidence" value="ECO:0007669"/>
    <property type="project" value="InterPro"/>
</dbReference>
<feature type="domain" description="Acyltransferase 3" evidence="2">
    <location>
        <begin position="23"/>
        <end position="367"/>
    </location>
</feature>
<protein>
    <recommendedName>
        <fullName evidence="2">Acyltransferase 3 domain-containing protein</fullName>
    </recommendedName>
</protein>
<feature type="transmembrane region" description="Helical" evidence="1">
    <location>
        <begin position="227"/>
        <end position="251"/>
    </location>
</feature>
<dbReference type="PANTHER" id="PTHR23028:SF53">
    <property type="entry name" value="ACYL_TRANSF_3 DOMAIN-CONTAINING PROTEIN"/>
    <property type="match status" value="1"/>
</dbReference>
<dbReference type="OrthoDB" id="3404679at2"/>
<feature type="transmembrane region" description="Helical" evidence="1">
    <location>
        <begin position="327"/>
        <end position="347"/>
    </location>
</feature>
<accession>R4YXI9</accession>
<proteinExistence type="predicted"/>
<feature type="transmembrane region" description="Helical" evidence="1">
    <location>
        <begin position="353"/>
        <end position="371"/>
    </location>
</feature>
<dbReference type="RefSeq" id="WP_012224775.1">
    <property type="nucleotide sequence ID" value="NZ_HG422565.1"/>
</dbReference>
<keyword evidence="1" id="KW-0472">Membrane</keyword>
<dbReference type="PANTHER" id="PTHR23028">
    <property type="entry name" value="ACETYLTRANSFERASE"/>
    <property type="match status" value="1"/>
</dbReference>
<dbReference type="GO" id="GO:0009103">
    <property type="term" value="P:lipopolysaccharide biosynthetic process"/>
    <property type="evidence" value="ECO:0007669"/>
    <property type="project" value="TreeGrafter"/>
</dbReference>